<evidence type="ECO:0000256" key="1">
    <source>
        <dbReference type="SAM" id="Phobius"/>
    </source>
</evidence>
<dbReference type="AlphaFoldDB" id="A0A1F5ISR6"/>
<reference evidence="2 3" key="1">
    <citation type="journal article" date="2016" name="Nat. Commun.">
        <title>Thousands of microbial genomes shed light on interconnected biogeochemical processes in an aquifer system.</title>
        <authorList>
            <person name="Anantharaman K."/>
            <person name="Brown C.T."/>
            <person name="Hug L.A."/>
            <person name="Sharon I."/>
            <person name="Castelle C.J."/>
            <person name="Probst A.J."/>
            <person name="Thomas B.C."/>
            <person name="Singh A."/>
            <person name="Wilkins M.J."/>
            <person name="Karaoz U."/>
            <person name="Brodie E.L."/>
            <person name="Williams K.H."/>
            <person name="Hubbard S.S."/>
            <person name="Banfield J.F."/>
        </authorList>
    </citation>
    <scope>NUCLEOTIDE SEQUENCE [LARGE SCALE GENOMIC DNA]</scope>
</reference>
<keyword evidence="1" id="KW-0472">Membrane</keyword>
<keyword evidence="1" id="KW-1133">Transmembrane helix</keyword>
<keyword evidence="1" id="KW-0812">Transmembrane</keyword>
<sequence length="180" mass="19697">MNQYQHHHHNGQSLIEVIIAATVGILVVSALTFTTIFSLRNANFAKTSSQATKLAQEGIERVRTGRDRNSAIINLQIGADIIDSWNGTSRGTRAFWDNRINDTCIPNCYFNVAADGSLQYLDSAAAVPPAAETVGQFKRVVILSDDATNPNTQKKVTVIVTWTDFTGPHESRLVTILGKI</sequence>
<feature type="transmembrane region" description="Helical" evidence="1">
    <location>
        <begin position="17"/>
        <end position="39"/>
    </location>
</feature>
<dbReference type="EMBL" id="MFCR01000003">
    <property type="protein sequence ID" value="OGE19402.1"/>
    <property type="molecule type" value="Genomic_DNA"/>
</dbReference>
<accession>A0A1F5ISR6</accession>
<name>A0A1F5ISR6_9BACT</name>
<evidence type="ECO:0000313" key="2">
    <source>
        <dbReference type="EMBL" id="OGE19402.1"/>
    </source>
</evidence>
<evidence type="ECO:0000313" key="3">
    <source>
        <dbReference type="Proteomes" id="UP000176336"/>
    </source>
</evidence>
<proteinExistence type="predicted"/>
<organism evidence="2 3">
    <name type="scientific">Candidatus Daviesbacteria bacterium RIFCSPHIGHO2_01_FULL_41_23</name>
    <dbReference type="NCBI Taxonomy" id="1797764"/>
    <lineage>
        <taxon>Bacteria</taxon>
        <taxon>Candidatus Daviesiibacteriota</taxon>
    </lineage>
</organism>
<protein>
    <recommendedName>
        <fullName evidence="4">Type II secretion system protein</fullName>
    </recommendedName>
</protein>
<comment type="caution">
    <text evidence="2">The sequence shown here is derived from an EMBL/GenBank/DDBJ whole genome shotgun (WGS) entry which is preliminary data.</text>
</comment>
<evidence type="ECO:0008006" key="4">
    <source>
        <dbReference type="Google" id="ProtNLM"/>
    </source>
</evidence>
<gene>
    <name evidence="2" type="ORF">A2871_00945</name>
</gene>
<dbReference type="Proteomes" id="UP000176336">
    <property type="component" value="Unassembled WGS sequence"/>
</dbReference>